<dbReference type="EC" id="4.98.1.1" evidence="9"/>
<dbReference type="SUPFAM" id="SSF53800">
    <property type="entry name" value="Chelatase"/>
    <property type="match status" value="1"/>
</dbReference>
<comment type="function">
    <text evidence="9">Catalyzes the ferrous insertion into protoporphyrin IX.</text>
</comment>
<dbReference type="Pfam" id="PF00762">
    <property type="entry name" value="Ferrochelatase"/>
    <property type="match status" value="1"/>
</dbReference>
<dbReference type="InterPro" id="IPR019772">
    <property type="entry name" value="Ferrochelatase_AS"/>
</dbReference>
<dbReference type="Gene3D" id="3.40.50.1400">
    <property type="match status" value="2"/>
</dbReference>
<evidence type="ECO:0000256" key="10">
    <source>
        <dbReference type="SAM" id="SignalP"/>
    </source>
</evidence>
<dbReference type="FunFam" id="3.40.50.1400:FF:000006">
    <property type="entry name" value="Ferrochelatase"/>
    <property type="match status" value="1"/>
</dbReference>
<evidence type="ECO:0000256" key="9">
    <source>
        <dbReference type="RuleBase" id="RU000607"/>
    </source>
</evidence>
<keyword evidence="4 9" id="KW-0408">Iron</keyword>
<dbReference type="InterPro" id="IPR033644">
    <property type="entry name" value="Ferrochelatase_C"/>
</dbReference>
<dbReference type="AlphaFoldDB" id="A0ABD3N230"/>
<comment type="catalytic activity">
    <reaction evidence="8 9">
        <text>heme b + 2 H(+) = protoporphyrin IX + Fe(2+)</text>
        <dbReference type="Rhea" id="RHEA:22584"/>
        <dbReference type="ChEBI" id="CHEBI:15378"/>
        <dbReference type="ChEBI" id="CHEBI:29033"/>
        <dbReference type="ChEBI" id="CHEBI:57306"/>
        <dbReference type="ChEBI" id="CHEBI:60344"/>
        <dbReference type="EC" id="4.98.1.1"/>
    </reaction>
</comment>
<dbReference type="Gene3D" id="1.10.3460.10">
    <property type="entry name" value="Chlorophyll a/b binding protein domain"/>
    <property type="match status" value="1"/>
</dbReference>
<evidence type="ECO:0000256" key="2">
    <source>
        <dbReference type="ARBA" id="ARBA00004943"/>
    </source>
</evidence>
<dbReference type="EMBL" id="JALLPJ020001317">
    <property type="protein sequence ID" value="KAL3770146.1"/>
    <property type="molecule type" value="Genomic_DNA"/>
</dbReference>
<keyword evidence="9" id="KW-0999">Mitochondrion inner membrane</keyword>
<dbReference type="CDD" id="cd00419">
    <property type="entry name" value="Ferrochelatase_C"/>
    <property type="match status" value="1"/>
</dbReference>
<evidence type="ECO:0000256" key="5">
    <source>
        <dbReference type="ARBA" id="ARBA00023133"/>
    </source>
</evidence>
<keyword evidence="9" id="KW-0472">Membrane</keyword>
<dbReference type="PANTHER" id="PTHR11108">
    <property type="entry name" value="FERROCHELATASE"/>
    <property type="match status" value="1"/>
</dbReference>
<name>A0ABD3N230_9STRA</name>
<comment type="caution">
    <text evidence="11">The sequence shown here is derived from an EMBL/GenBank/DDBJ whole genome shotgun (WGS) entry which is preliminary data.</text>
</comment>
<evidence type="ECO:0000256" key="8">
    <source>
        <dbReference type="ARBA" id="ARBA00049380"/>
    </source>
</evidence>
<dbReference type="HAMAP" id="MF_00323">
    <property type="entry name" value="Ferrochelatase"/>
    <property type="match status" value="1"/>
</dbReference>
<dbReference type="PANTHER" id="PTHR11108:SF1">
    <property type="entry name" value="FERROCHELATASE, MITOCHONDRIAL"/>
    <property type="match status" value="1"/>
</dbReference>
<dbReference type="NCBIfam" id="TIGR00109">
    <property type="entry name" value="hemH"/>
    <property type="match status" value="1"/>
</dbReference>
<protein>
    <recommendedName>
        <fullName evidence="9">Ferrochelatase</fullName>
        <ecNumber evidence="9">4.98.1.1</ecNumber>
    </recommendedName>
</protein>
<evidence type="ECO:0000313" key="12">
    <source>
        <dbReference type="Proteomes" id="UP001530400"/>
    </source>
</evidence>
<reference evidence="11 12" key="1">
    <citation type="submission" date="2024-10" db="EMBL/GenBank/DDBJ databases">
        <title>Updated reference genomes for cyclostephanoid diatoms.</title>
        <authorList>
            <person name="Roberts W.R."/>
            <person name="Alverson A.J."/>
        </authorList>
    </citation>
    <scope>NUCLEOTIDE SEQUENCE [LARGE SCALE GENOMIC DNA]</scope>
    <source>
        <strain evidence="11 12">AJA010-31</strain>
    </source>
</reference>
<proteinExistence type="inferred from homology"/>
<keyword evidence="7 9" id="KW-0627">Porphyrin biosynthesis</keyword>
<evidence type="ECO:0000256" key="4">
    <source>
        <dbReference type="ARBA" id="ARBA00023004"/>
    </source>
</evidence>
<comment type="similarity">
    <text evidence="3 9">Belongs to the ferrochelatase family.</text>
</comment>
<comment type="subcellular location">
    <subcellularLocation>
        <location evidence="9">Mitochondrion inner membrane</location>
    </subcellularLocation>
    <subcellularLocation>
        <location evidence="1">Plastid</location>
        <location evidence="1">Chloroplast</location>
    </subcellularLocation>
</comment>
<keyword evidence="10" id="KW-0732">Signal</keyword>
<dbReference type="CDD" id="cd03411">
    <property type="entry name" value="Ferrochelatase_N"/>
    <property type="match status" value="1"/>
</dbReference>
<comment type="pathway">
    <text evidence="2 9">Porphyrin-containing compound metabolism; protoheme biosynthesis; protoheme from protoporphyrin-IX: step 1/1.</text>
</comment>
<dbReference type="InterPro" id="IPR033659">
    <property type="entry name" value="Ferrochelatase_N"/>
</dbReference>
<feature type="signal peptide" evidence="10">
    <location>
        <begin position="1"/>
        <end position="23"/>
    </location>
</feature>
<dbReference type="GO" id="GO:0006783">
    <property type="term" value="P:heme biosynthetic process"/>
    <property type="evidence" value="ECO:0007669"/>
    <property type="project" value="UniProtKB-UniRule"/>
</dbReference>
<keyword evidence="9" id="KW-0496">Mitochondrion</keyword>
<dbReference type="Proteomes" id="UP001530400">
    <property type="component" value="Unassembled WGS sequence"/>
</dbReference>
<evidence type="ECO:0000256" key="1">
    <source>
        <dbReference type="ARBA" id="ARBA00004229"/>
    </source>
</evidence>
<dbReference type="PROSITE" id="PS00534">
    <property type="entry name" value="FERROCHELATASE"/>
    <property type="match status" value="1"/>
</dbReference>
<accession>A0ABD3N230</accession>
<evidence type="ECO:0000256" key="6">
    <source>
        <dbReference type="ARBA" id="ARBA00023239"/>
    </source>
</evidence>
<dbReference type="SUPFAM" id="SSF103511">
    <property type="entry name" value="Chlorophyll a-b binding protein"/>
    <property type="match status" value="1"/>
</dbReference>
<keyword evidence="12" id="KW-1185">Reference proteome</keyword>
<evidence type="ECO:0000256" key="3">
    <source>
        <dbReference type="ARBA" id="ARBA00007718"/>
    </source>
</evidence>
<evidence type="ECO:0000256" key="7">
    <source>
        <dbReference type="ARBA" id="ARBA00023244"/>
    </source>
</evidence>
<dbReference type="GO" id="GO:0005743">
    <property type="term" value="C:mitochondrial inner membrane"/>
    <property type="evidence" value="ECO:0007669"/>
    <property type="project" value="UniProtKB-SubCell"/>
</dbReference>
<keyword evidence="6 9" id="KW-0456">Lyase</keyword>
<dbReference type="GO" id="GO:0009507">
    <property type="term" value="C:chloroplast"/>
    <property type="evidence" value="ECO:0007669"/>
    <property type="project" value="UniProtKB-SubCell"/>
</dbReference>
<keyword evidence="5 9" id="KW-0350">Heme biosynthesis</keyword>
<sequence length="497" mass="55016">MTRSPLLTLLLLAAIDRIPLLFGVTAFGLSPSNIRHDVANSSRQRSTTTKTNAATTFDYLSTTNLTPEPSSSTDDPKVGVLLLNLGGPETSADVEGFLYNLFADPDIIRLPSLLSPLQSLVAFIISKRRAPKSREAYNSIGGGSPILQYTKAQAELMTKALSERHGITAKTYIGMRYWYPFTEEALDQIRQDGINALVILPLYPQFSISTSGSSLRVLQEEFAKHSEFYGPKRMFHTVIPSWYDRPGYIKSVANLIKKELDSFTKEEMEESINSIPRHVLFSAHGVPASYIEAGDPYKAQIEDCVSRIKELLPTEEEGVQVHLSFQSRVGPVEWLRPYTDDVLPELGERGVKNLVVVPISFVSEHIETLEEIDIEYRELALESGITNWRRTPALNTDATFIEDMADMVADALNEPSQSITEACVANNVGNLDLESVSHQEEIASAGILGVGADDDLRGKMRLRNGELFNGRIAMIGIVATCLIEILSGKPLIHLFSW</sequence>
<dbReference type="InterPro" id="IPR001015">
    <property type="entry name" value="Ferrochelatase"/>
</dbReference>
<feature type="chain" id="PRO_5044781490" description="Ferrochelatase" evidence="10">
    <location>
        <begin position="24"/>
        <end position="497"/>
    </location>
</feature>
<evidence type="ECO:0000313" key="11">
    <source>
        <dbReference type="EMBL" id="KAL3770146.1"/>
    </source>
</evidence>
<gene>
    <name evidence="11" type="ORF">ACHAWO_007737</name>
</gene>
<organism evidence="11 12">
    <name type="scientific">Cyclotella atomus</name>
    <dbReference type="NCBI Taxonomy" id="382360"/>
    <lineage>
        <taxon>Eukaryota</taxon>
        <taxon>Sar</taxon>
        <taxon>Stramenopiles</taxon>
        <taxon>Ochrophyta</taxon>
        <taxon>Bacillariophyta</taxon>
        <taxon>Coscinodiscophyceae</taxon>
        <taxon>Thalassiosirophycidae</taxon>
        <taxon>Stephanodiscales</taxon>
        <taxon>Stephanodiscaceae</taxon>
        <taxon>Cyclotella</taxon>
    </lineage>
</organism>
<dbReference type="GO" id="GO:0004325">
    <property type="term" value="F:ferrochelatase activity"/>
    <property type="evidence" value="ECO:0007669"/>
    <property type="project" value="UniProtKB-UniRule"/>
</dbReference>